<dbReference type="InterPro" id="IPR016181">
    <property type="entry name" value="Acyl_CoA_acyltransferase"/>
</dbReference>
<keyword evidence="3" id="KW-1185">Reference proteome</keyword>
<dbReference type="Pfam" id="PF13302">
    <property type="entry name" value="Acetyltransf_3"/>
    <property type="match status" value="1"/>
</dbReference>
<gene>
    <name evidence="2" type="ORF">GCM10011383_25580</name>
</gene>
<dbReference type="SUPFAM" id="SSF55729">
    <property type="entry name" value="Acyl-CoA N-acyltransferases (Nat)"/>
    <property type="match status" value="1"/>
</dbReference>
<sequence>MLPFAHQPVLETDTILLLPLQESDFTELYAVAADPKIWEQHPTKNRWQEAVFATFFEGAIQSQGAFKIVDKATGATMGSTRIYDYNPADNSILIGYTFYSTQYWGKGINHAVKTLMLNYLFEFVDTVRFHIGADNVRSQIAIRRLGAVKVAEQEMAYYGEQPKLNLVFEVIKQAWTEQKAR</sequence>
<dbReference type="InterPro" id="IPR000182">
    <property type="entry name" value="GNAT_dom"/>
</dbReference>
<dbReference type="EMBL" id="BMHT01000004">
    <property type="protein sequence ID" value="GGF13255.1"/>
    <property type="molecule type" value="Genomic_DNA"/>
</dbReference>
<comment type="caution">
    <text evidence="2">The sequence shown here is derived from an EMBL/GenBank/DDBJ whole genome shotgun (WGS) entry which is preliminary data.</text>
</comment>
<dbReference type="PANTHER" id="PTHR43610">
    <property type="entry name" value="BLL6696 PROTEIN"/>
    <property type="match status" value="1"/>
</dbReference>
<protein>
    <recommendedName>
        <fullName evidence="1">N-acetyltransferase domain-containing protein</fullName>
    </recommendedName>
</protein>
<reference evidence="3" key="1">
    <citation type="journal article" date="2019" name="Int. J. Syst. Evol. Microbiol.">
        <title>The Global Catalogue of Microorganisms (GCM) 10K type strain sequencing project: providing services to taxonomists for standard genome sequencing and annotation.</title>
        <authorList>
            <consortium name="The Broad Institute Genomics Platform"/>
            <consortium name="The Broad Institute Genome Sequencing Center for Infectious Disease"/>
            <person name="Wu L."/>
            <person name="Ma J."/>
        </authorList>
    </citation>
    <scope>NUCLEOTIDE SEQUENCE [LARGE SCALE GENOMIC DNA]</scope>
    <source>
        <strain evidence="3">CGMCC 1.15197</strain>
    </source>
</reference>
<accession>A0ABQ1UCY0</accession>
<dbReference type="RefSeq" id="WP_188814390.1">
    <property type="nucleotide sequence ID" value="NZ_BMHT01000004.1"/>
</dbReference>
<evidence type="ECO:0000259" key="1">
    <source>
        <dbReference type="Pfam" id="PF13302"/>
    </source>
</evidence>
<evidence type="ECO:0000313" key="3">
    <source>
        <dbReference type="Proteomes" id="UP000632273"/>
    </source>
</evidence>
<proteinExistence type="predicted"/>
<organism evidence="2 3">
    <name type="scientific">Hymenobacter cavernae</name>
    <dbReference type="NCBI Taxonomy" id="2044852"/>
    <lineage>
        <taxon>Bacteria</taxon>
        <taxon>Pseudomonadati</taxon>
        <taxon>Bacteroidota</taxon>
        <taxon>Cytophagia</taxon>
        <taxon>Cytophagales</taxon>
        <taxon>Hymenobacteraceae</taxon>
        <taxon>Hymenobacter</taxon>
    </lineage>
</organism>
<dbReference type="Proteomes" id="UP000632273">
    <property type="component" value="Unassembled WGS sequence"/>
</dbReference>
<evidence type="ECO:0000313" key="2">
    <source>
        <dbReference type="EMBL" id="GGF13255.1"/>
    </source>
</evidence>
<name>A0ABQ1UCY0_9BACT</name>
<dbReference type="Gene3D" id="3.40.630.30">
    <property type="match status" value="1"/>
</dbReference>
<dbReference type="PANTHER" id="PTHR43610:SF1">
    <property type="entry name" value="N-ACETYLTRANSFERASE DOMAIN-CONTAINING PROTEIN"/>
    <property type="match status" value="1"/>
</dbReference>
<feature type="domain" description="N-acetyltransferase" evidence="1">
    <location>
        <begin position="15"/>
        <end position="147"/>
    </location>
</feature>